<sequence length="267" mass="28496">MPRVSAYWSVARASFRQYSTYRMATAAGVFTNSVFGLIRASILLAAIHAAGGELRGYDALQAATYVWLGQALLAPIEAFGTREISQRVHQGDVAVDLLRPTHLLGMFYAQKLGRAGFLLLARGIPPMLVGAVLTGLALPSDPLSYLVGAACLLLAITVAFLGDAMINLASFWLVETRGLSVVYMAVMNLLSGFLIPIAWFPDWLAAIARATPFPSMVQTPIDALSGRIPPIEALALLGEQTAWALVLTVAAVLMLRIGVRSLEVQGG</sequence>
<dbReference type="Proteomes" id="UP001597280">
    <property type="component" value="Unassembled WGS sequence"/>
</dbReference>
<feature type="transmembrane region" description="Helical" evidence="1">
    <location>
        <begin position="181"/>
        <end position="200"/>
    </location>
</feature>
<dbReference type="PANTHER" id="PTHR36832:SF2">
    <property type="entry name" value="INTEGRAL MEMBRANE PROTEIN"/>
    <property type="match status" value="1"/>
</dbReference>
<dbReference type="EMBL" id="JBHUFL010000001">
    <property type="protein sequence ID" value="MFD1833823.1"/>
    <property type="molecule type" value="Genomic_DNA"/>
</dbReference>
<feature type="transmembrane region" description="Helical" evidence="1">
    <location>
        <begin position="144"/>
        <end position="174"/>
    </location>
</feature>
<proteinExistence type="predicted"/>
<keyword evidence="1" id="KW-0472">Membrane</keyword>
<feature type="transmembrane region" description="Helical" evidence="1">
    <location>
        <begin position="242"/>
        <end position="259"/>
    </location>
</feature>
<organism evidence="2 3">
    <name type="scientific">Brachybacterium rhamnosum</name>
    <dbReference type="NCBI Taxonomy" id="173361"/>
    <lineage>
        <taxon>Bacteria</taxon>
        <taxon>Bacillati</taxon>
        <taxon>Actinomycetota</taxon>
        <taxon>Actinomycetes</taxon>
        <taxon>Micrococcales</taxon>
        <taxon>Dermabacteraceae</taxon>
        <taxon>Brachybacterium</taxon>
    </lineage>
</organism>
<feature type="transmembrane region" description="Helical" evidence="1">
    <location>
        <begin position="59"/>
        <end position="80"/>
    </location>
</feature>
<dbReference type="Pfam" id="PF06182">
    <property type="entry name" value="ABC2_membrane_6"/>
    <property type="match status" value="1"/>
</dbReference>
<dbReference type="PANTHER" id="PTHR36832">
    <property type="entry name" value="SLR1174 PROTEIN-RELATED"/>
    <property type="match status" value="1"/>
</dbReference>
<gene>
    <name evidence="2" type="ORF">ACFSDA_01925</name>
</gene>
<keyword evidence="3" id="KW-1185">Reference proteome</keyword>
<evidence type="ECO:0000256" key="1">
    <source>
        <dbReference type="SAM" id="Phobius"/>
    </source>
</evidence>
<accession>A0ABW4PWJ7</accession>
<feature type="transmembrane region" description="Helical" evidence="1">
    <location>
        <begin position="116"/>
        <end position="138"/>
    </location>
</feature>
<comment type="caution">
    <text evidence="2">The sequence shown here is derived from an EMBL/GenBank/DDBJ whole genome shotgun (WGS) entry which is preliminary data.</text>
</comment>
<evidence type="ECO:0000313" key="3">
    <source>
        <dbReference type="Proteomes" id="UP001597280"/>
    </source>
</evidence>
<dbReference type="RefSeq" id="WP_370297010.1">
    <property type="nucleotide sequence ID" value="NZ_BAAAIS010000005.1"/>
</dbReference>
<keyword evidence="1" id="KW-1133">Transmembrane helix</keyword>
<reference evidence="3" key="1">
    <citation type="journal article" date="2019" name="Int. J. Syst. Evol. Microbiol.">
        <title>The Global Catalogue of Microorganisms (GCM) 10K type strain sequencing project: providing services to taxonomists for standard genome sequencing and annotation.</title>
        <authorList>
            <consortium name="The Broad Institute Genomics Platform"/>
            <consortium name="The Broad Institute Genome Sequencing Center for Infectious Disease"/>
            <person name="Wu L."/>
            <person name="Ma J."/>
        </authorList>
    </citation>
    <scope>NUCLEOTIDE SEQUENCE [LARGE SCALE GENOMIC DNA]</scope>
    <source>
        <strain evidence="3">JCM 11650</strain>
    </source>
</reference>
<feature type="transmembrane region" description="Helical" evidence="1">
    <location>
        <begin position="21"/>
        <end position="47"/>
    </location>
</feature>
<evidence type="ECO:0000313" key="2">
    <source>
        <dbReference type="EMBL" id="MFD1833823.1"/>
    </source>
</evidence>
<keyword evidence="1" id="KW-0812">Transmembrane</keyword>
<dbReference type="InterPro" id="IPR010390">
    <property type="entry name" value="ABC-2_transporter-like"/>
</dbReference>
<name>A0ABW4PWJ7_9MICO</name>
<protein>
    <submittedName>
        <fullName evidence="2">ABC transporter permease</fullName>
    </submittedName>
</protein>